<accession>A0A2P2NR19</accession>
<dbReference type="AlphaFoldDB" id="A0A2P2NR19"/>
<reference evidence="1" key="1">
    <citation type="submission" date="2018-02" db="EMBL/GenBank/DDBJ databases">
        <title>Rhizophora mucronata_Transcriptome.</title>
        <authorList>
            <person name="Meera S.P."/>
            <person name="Sreeshan A."/>
            <person name="Augustine A."/>
        </authorList>
    </citation>
    <scope>NUCLEOTIDE SEQUENCE</scope>
    <source>
        <tissue evidence="1">Leaf</tissue>
    </source>
</reference>
<organism evidence="1">
    <name type="scientific">Rhizophora mucronata</name>
    <name type="common">Asiatic mangrove</name>
    <dbReference type="NCBI Taxonomy" id="61149"/>
    <lineage>
        <taxon>Eukaryota</taxon>
        <taxon>Viridiplantae</taxon>
        <taxon>Streptophyta</taxon>
        <taxon>Embryophyta</taxon>
        <taxon>Tracheophyta</taxon>
        <taxon>Spermatophyta</taxon>
        <taxon>Magnoliopsida</taxon>
        <taxon>eudicotyledons</taxon>
        <taxon>Gunneridae</taxon>
        <taxon>Pentapetalae</taxon>
        <taxon>rosids</taxon>
        <taxon>fabids</taxon>
        <taxon>Malpighiales</taxon>
        <taxon>Rhizophoraceae</taxon>
        <taxon>Rhizophora</taxon>
    </lineage>
</organism>
<protein>
    <submittedName>
        <fullName evidence="1">Uncharacterized protein</fullName>
    </submittedName>
</protein>
<evidence type="ECO:0000313" key="1">
    <source>
        <dbReference type="EMBL" id="MBX44895.1"/>
    </source>
</evidence>
<name>A0A2P2NR19_RHIMU</name>
<proteinExistence type="predicted"/>
<sequence length="37" mass="4361">MLPQEKTDRWGRATSKLNRGVNIVEESVRLIYMPEDK</sequence>
<dbReference type="EMBL" id="GGEC01064411">
    <property type="protein sequence ID" value="MBX44895.1"/>
    <property type="molecule type" value="Transcribed_RNA"/>
</dbReference>